<dbReference type="EMBL" id="KQ979685">
    <property type="protein sequence ID" value="KYN19788.1"/>
    <property type="molecule type" value="Genomic_DNA"/>
</dbReference>
<name>A0A195E3R5_9HYME</name>
<reference evidence="2 3" key="1">
    <citation type="submission" date="2015-09" db="EMBL/GenBank/DDBJ databases">
        <title>Trachymyrmex cornetzi WGS genome.</title>
        <authorList>
            <person name="Nygaard S."/>
            <person name="Hu H."/>
            <person name="Boomsma J."/>
            <person name="Zhang G."/>
        </authorList>
    </citation>
    <scope>NUCLEOTIDE SEQUENCE [LARGE SCALE GENOMIC DNA]</scope>
    <source>
        <strain evidence="2">Tcor2-1</strain>
        <tissue evidence="2">Whole body</tissue>
    </source>
</reference>
<sequence>MISHACGSRTLRSNLMARPLSHRNLRSPTRVRRRNRNASSFPGEIILRKINVHEHAVVTQRVCVAKGERWIGARLQEEKKETFQGAVQRGDITRGGGKGGSAEHRERRRRGGEKVRAKWRQEAREEAAETQVEEAAGEEPRGDTRRGHAWKRGQWERERKRMRG</sequence>
<organism evidence="2 3">
    <name type="scientific">Trachymyrmex cornetzi</name>
    <dbReference type="NCBI Taxonomy" id="471704"/>
    <lineage>
        <taxon>Eukaryota</taxon>
        <taxon>Metazoa</taxon>
        <taxon>Ecdysozoa</taxon>
        <taxon>Arthropoda</taxon>
        <taxon>Hexapoda</taxon>
        <taxon>Insecta</taxon>
        <taxon>Pterygota</taxon>
        <taxon>Neoptera</taxon>
        <taxon>Endopterygota</taxon>
        <taxon>Hymenoptera</taxon>
        <taxon>Apocrita</taxon>
        <taxon>Aculeata</taxon>
        <taxon>Formicoidea</taxon>
        <taxon>Formicidae</taxon>
        <taxon>Myrmicinae</taxon>
        <taxon>Trachymyrmex</taxon>
    </lineage>
</organism>
<evidence type="ECO:0000256" key="1">
    <source>
        <dbReference type="SAM" id="MobiDB-lite"/>
    </source>
</evidence>
<dbReference type="Proteomes" id="UP000078492">
    <property type="component" value="Unassembled WGS sequence"/>
</dbReference>
<evidence type="ECO:0000313" key="3">
    <source>
        <dbReference type="Proteomes" id="UP000078492"/>
    </source>
</evidence>
<gene>
    <name evidence="2" type="ORF">ALC57_07833</name>
</gene>
<keyword evidence="3" id="KW-1185">Reference proteome</keyword>
<feature type="compositionally biased region" description="Basic and acidic residues" evidence="1">
    <location>
        <begin position="153"/>
        <end position="164"/>
    </location>
</feature>
<protein>
    <submittedName>
        <fullName evidence="2">Uncharacterized protein</fullName>
    </submittedName>
</protein>
<proteinExistence type="predicted"/>
<feature type="region of interest" description="Disordered" evidence="1">
    <location>
        <begin position="80"/>
        <end position="164"/>
    </location>
</feature>
<feature type="compositionally biased region" description="Basic and acidic residues" evidence="1">
    <location>
        <begin position="112"/>
        <end position="127"/>
    </location>
</feature>
<evidence type="ECO:0000313" key="2">
    <source>
        <dbReference type="EMBL" id="KYN19788.1"/>
    </source>
</evidence>
<dbReference type="AlphaFoldDB" id="A0A195E3R5"/>
<accession>A0A195E3R5</accession>